<dbReference type="InterPro" id="IPR036834">
    <property type="entry name" value="Bcl-2-like_sf"/>
</dbReference>
<protein>
    <submittedName>
        <fullName evidence="2">Uncharacterized protein</fullName>
    </submittedName>
</protein>
<dbReference type="EMBL" id="MRZV01001345">
    <property type="protein sequence ID" value="PIK38563.1"/>
    <property type="molecule type" value="Genomic_DNA"/>
</dbReference>
<keyword evidence="3" id="KW-1185">Reference proteome</keyword>
<accession>A0A2G8JS60</accession>
<dbReference type="GO" id="GO:0042981">
    <property type="term" value="P:regulation of apoptotic process"/>
    <property type="evidence" value="ECO:0007669"/>
    <property type="project" value="InterPro"/>
</dbReference>
<feature type="compositionally biased region" description="Polar residues" evidence="1">
    <location>
        <begin position="159"/>
        <end position="171"/>
    </location>
</feature>
<dbReference type="Gene3D" id="1.10.437.10">
    <property type="entry name" value="Blc2-like"/>
    <property type="match status" value="1"/>
</dbReference>
<dbReference type="SUPFAM" id="SSF56854">
    <property type="entry name" value="Bcl-2 inhibitors of programmed cell death"/>
    <property type="match status" value="1"/>
</dbReference>
<evidence type="ECO:0000313" key="3">
    <source>
        <dbReference type="Proteomes" id="UP000230750"/>
    </source>
</evidence>
<comment type="caution">
    <text evidence="2">The sequence shown here is derived from an EMBL/GenBank/DDBJ whole genome shotgun (WGS) entry which is preliminary data.</text>
</comment>
<reference evidence="2 3" key="1">
    <citation type="journal article" date="2017" name="PLoS Biol.">
        <title>The sea cucumber genome provides insights into morphological evolution and visceral regeneration.</title>
        <authorList>
            <person name="Zhang X."/>
            <person name="Sun L."/>
            <person name="Yuan J."/>
            <person name="Sun Y."/>
            <person name="Gao Y."/>
            <person name="Zhang L."/>
            <person name="Li S."/>
            <person name="Dai H."/>
            <person name="Hamel J.F."/>
            <person name="Liu C."/>
            <person name="Yu Y."/>
            <person name="Liu S."/>
            <person name="Lin W."/>
            <person name="Guo K."/>
            <person name="Jin S."/>
            <person name="Xu P."/>
            <person name="Storey K.B."/>
            <person name="Huan P."/>
            <person name="Zhang T."/>
            <person name="Zhou Y."/>
            <person name="Zhang J."/>
            <person name="Lin C."/>
            <person name="Li X."/>
            <person name="Xing L."/>
            <person name="Huo D."/>
            <person name="Sun M."/>
            <person name="Wang L."/>
            <person name="Mercier A."/>
            <person name="Li F."/>
            <person name="Yang H."/>
            <person name="Xiang J."/>
        </authorList>
    </citation>
    <scope>NUCLEOTIDE SEQUENCE [LARGE SCALE GENOMIC DNA]</scope>
    <source>
        <strain evidence="2">Shaxun</strain>
        <tissue evidence="2">Muscle</tissue>
    </source>
</reference>
<gene>
    <name evidence="2" type="ORF">BSL78_24602</name>
</gene>
<feature type="compositionally biased region" description="Basic and acidic residues" evidence="1">
    <location>
        <begin position="56"/>
        <end position="72"/>
    </location>
</feature>
<organism evidence="2 3">
    <name type="scientific">Stichopus japonicus</name>
    <name type="common">Sea cucumber</name>
    <dbReference type="NCBI Taxonomy" id="307972"/>
    <lineage>
        <taxon>Eukaryota</taxon>
        <taxon>Metazoa</taxon>
        <taxon>Echinodermata</taxon>
        <taxon>Eleutherozoa</taxon>
        <taxon>Echinozoa</taxon>
        <taxon>Holothuroidea</taxon>
        <taxon>Aspidochirotacea</taxon>
        <taxon>Aspidochirotida</taxon>
        <taxon>Stichopodidae</taxon>
        <taxon>Apostichopus</taxon>
    </lineage>
</organism>
<feature type="region of interest" description="Disordered" evidence="1">
    <location>
        <begin position="118"/>
        <end position="175"/>
    </location>
</feature>
<feature type="region of interest" description="Disordered" evidence="1">
    <location>
        <begin position="24"/>
        <end position="90"/>
    </location>
</feature>
<dbReference type="AlphaFoldDB" id="A0A2G8JS60"/>
<name>A0A2G8JS60_STIJA</name>
<evidence type="ECO:0000256" key="1">
    <source>
        <dbReference type="SAM" id="MobiDB-lite"/>
    </source>
</evidence>
<feature type="compositionally biased region" description="Polar residues" evidence="1">
    <location>
        <begin position="28"/>
        <end position="55"/>
    </location>
</feature>
<evidence type="ECO:0000313" key="2">
    <source>
        <dbReference type="EMBL" id="PIK38563.1"/>
    </source>
</evidence>
<sequence>MKELDPIQRRRYSPVFYTCKRWRERVENPTNKMDQQPSGPQTRSMKRQNSSTVEHVTNRLDRVSTEEVKKDPVVNISPPRKHKLSTSKDLPVSTWGKLTGVVGISPPLACNFNQATTATKTVEKSETSGPSSLDFGGAIEPDGSDLSAGDGPIEADGGNANTSDDGQQGKSSMDPKVVKEAAANLRNIGDKANKEAKQLVLEAALKIVKEGSYKKYKECLTILIDDSQAQIGDGSERSVVAVVCLLTQLVVTKAKDAMVSDATVDEVVEAATEYIVENHPTWV</sequence>
<proteinExistence type="predicted"/>
<dbReference type="Proteomes" id="UP000230750">
    <property type="component" value="Unassembled WGS sequence"/>
</dbReference>